<dbReference type="Pfam" id="PF13637">
    <property type="entry name" value="Ank_4"/>
    <property type="match status" value="1"/>
</dbReference>
<sequence>MLACAKGNTSIIKLLIETGFDVNMRDDFFGWRALHFAVNIQQLLRLTQCDNDDDDDDDDHHHHHHDVTNDDDDEDDVTNNDDADDDNVNDDDDNDDDDDGGVAMMMIMMMMAMIIGQVITMEMMMMMMIFRLNDKICRKGNCNTSSSNLDQTFNCSHCGSACWSHIDIVSHGCPCSQRRPAPS</sequence>
<keyword evidence="3" id="KW-0812">Transmembrane</keyword>
<accession>A0A0L8GY15</accession>
<gene>
    <name evidence="4" type="ORF">OCBIM_22026185mg</name>
</gene>
<proteinExistence type="predicted"/>
<dbReference type="SUPFAM" id="SSF48403">
    <property type="entry name" value="Ankyrin repeat"/>
    <property type="match status" value="1"/>
</dbReference>
<dbReference type="AlphaFoldDB" id="A0A0L8GY15"/>
<dbReference type="EMBL" id="KQ420013">
    <property type="protein sequence ID" value="KOF81724.1"/>
    <property type="molecule type" value="Genomic_DNA"/>
</dbReference>
<dbReference type="STRING" id="37653.A0A0L8GY15"/>
<organism evidence="4">
    <name type="scientific">Octopus bimaculoides</name>
    <name type="common">California two-spotted octopus</name>
    <dbReference type="NCBI Taxonomy" id="37653"/>
    <lineage>
        <taxon>Eukaryota</taxon>
        <taxon>Metazoa</taxon>
        <taxon>Spiralia</taxon>
        <taxon>Lophotrochozoa</taxon>
        <taxon>Mollusca</taxon>
        <taxon>Cephalopoda</taxon>
        <taxon>Coleoidea</taxon>
        <taxon>Octopodiformes</taxon>
        <taxon>Octopoda</taxon>
        <taxon>Incirrata</taxon>
        <taxon>Octopodidae</taxon>
        <taxon>Octopus</taxon>
    </lineage>
</organism>
<dbReference type="PROSITE" id="PS50297">
    <property type="entry name" value="ANK_REP_REGION"/>
    <property type="match status" value="1"/>
</dbReference>
<protein>
    <submittedName>
        <fullName evidence="4">Uncharacterized protein</fullName>
    </submittedName>
</protein>
<evidence type="ECO:0000313" key="4">
    <source>
        <dbReference type="EMBL" id="KOF81724.1"/>
    </source>
</evidence>
<dbReference type="InterPro" id="IPR036770">
    <property type="entry name" value="Ankyrin_rpt-contain_sf"/>
</dbReference>
<keyword evidence="1" id="KW-0040">ANK repeat</keyword>
<dbReference type="Gene3D" id="1.25.40.20">
    <property type="entry name" value="Ankyrin repeat-containing domain"/>
    <property type="match status" value="1"/>
</dbReference>
<feature type="region of interest" description="Disordered" evidence="2">
    <location>
        <begin position="53"/>
        <end position="99"/>
    </location>
</feature>
<evidence type="ECO:0000256" key="2">
    <source>
        <dbReference type="SAM" id="MobiDB-lite"/>
    </source>
</evidence>
<feature type="compositionally biased region" description="Acidic residues" evidence="2">
    <location>
        <begin position="69"/>
        <end position="99"/>
    </location>
</feature>
<feature type="transmembrane region" description="Helical" evidence="3">
    <location>
        <begin position="102"/>
        <end position="121"/>
    </location>
</feature>
<dbReference type="InterPro" id="IPR002110">
    <property type="entry name" value="Ankyrin_rpt"/>
</dbReference>
<dbReference type="PROSITE" id="PS50088">
    <property type="entry name" value="ANK_REPEAT"/>
    <property type="match status" value="1"/>
</dbReference>
<keyword evidence="3" id="KW-1133">Transmembrane helix</keyword>
<name>A0A0L8GY15_OCTBM</name>
<reference evidence="4" key="1">
    <citation type="submission" date="2015-07" db="EMBL/GenBank/DDBJ databases">
        <title>MeaNS - Measles Nucleotide Surveillance Program.</title>
        <authorList>
            <person name="Tran T."/>
            <person name="Druce J."/>
        </authorList>
    </citation>
    <scope>NUCLEOTIDE SEQUENCE</scope>
    <source>
        <strain evidence="4">UCB-OBI-ISO-001</strain>
        <tissue evidence="4">Gonad</tissue>
    </source>
</reference>
<evidence type="ECO:0000256" key="1">
    <source>
        <dbReference type="PROSITE-ProRule" id="PRU00023"/>
    </source>
</evidence>
<feature type="repeat" description="ANK" evidence="1">
    <location>
        <begin position="1"/>
        <end position="27"/>
    </location>
</feature>
<keyword evidence="3" id="KW-0472">Membrane</keyword>
<evidence type="ECO:0000256" key="3">
    <source>
        <dbReference type="SAM" id="Phobius"/>
    </source>
</evidence>